<dbReference type="GO" id="GO:0006364">
    <property type="term" value="P:rRNA processing"/>
    <property type="evidence" value="ECO:0007669"/>
    <property type="project" value="InterPro"/>
</dbReference>
<feature type="domain" description="RNase III" evidence="8">
    <location>
        <begin position="85"/>
        <end position="203"/>
    </location>
</feature>
<evidence type="ECO:0000256" key="5">
    <source>
        <dbReference type="ARBA" id="ARBA00022884"/>
    </source>
</evidence>
<dbReference type="PROSITE" id="PS50142">
    <property type="entry name" value="RNASE_3_2"/>
    <property type="match status" value="1"/>
</dbReference>
<dbReference type="InterPro" id="IPR014720">
    <property type="entry name" value="dsRBD_dom"/>
</dbReference>
<dbReference type="HAMAP" id="MF_00104">
    <property type="entry name" value="RNase_III"/>
    <property type="match status" value="1"/>
</dbReference>
<dbReference type="AlphaFoldDB" id="A0A1Y1IVH6"/>
<dbReference type="STRING" id="105231.A0A1Y1IVH6"/>
<protein>
    <submittedName>
        <fullName evidence="9">Ribonuclease III</fullName>
    </submittedName>
</protein>
<evidence type="ECO:0000256" key="2">
    <source>
        <dbReference type="ARBA" id="ARBA00022722"/>
    </source>
</evidence>
<dbReference type="Gene3D" id="1.10.1520.10">
    <property type="entry name" value="Ribonuclease III domain"/>
    <property type="match status" value="1"/>
</dbReference>
<evidence type="ECO:0000259" key="8">
    <source>
        <dbReference type="PROSITE" id="PS50142"/>
    </source>
</evidence>
<dbReference type="SUPFAM" id="SSF54768">
    <property type="entry name" value="dsRNA-binding domain-like"/>
    <property type="match status" value="1"/>
</dbReference>
<dbReference type="PANTHER" id="PTHR11207:SF0">
    <property type="entry name" value="RIBONUCLEASE 3"/>
    <property type="match status" value="1"/>
</dbReference>
<dbReference type="GO" id="GO:0003725">
    <property type="term" value="F:double-stranded RNA binding"/>
    <property type="evidence" value="ECO:0000318"/>
    <property type="project" value="GO_Central"/>
</dbReference>
<keyword evidence="2" id="KW-0540">Nuclease</keyword>
<organism evidence="9 10">
    <name type="scientific">Klebsormidium nitens</name>
    <name type="common">Green alga</name>
    <name type="synonym">Ulothrix nitens</name>
    <dbReference type="NCBI Taxonomy" id="105231"/>
    <lineage>
        <taxon>Eukaryota</taxon>
        <taxon>Viridiplantae</taxon>
        <taxon>Streptophyta</taxon>
        <taxon>Klebsormidiophyceae</taxon>
        <taxon>Klebsormidiales</taxon>
        <taxon>Klebsormidiaceae</taxon>
        <taxon>Klebsormidium</taxon>
    </lineage>
</organism>
<evidence type="ECO:0000256" key="6">
    <source>
        <dbReference type="PROSITE-ProRule" id="PRU00266"/>
    </source>
</evidence>
<dbReference type="CDD" id="cd00593">
    <property type="entry name" value="RIBOc"/>
    <property type="match status" value="1"/>
</dbReference>
<dbReference type="PROSITE" id="PS50137">
    <property type="entry name" value="DS_RBD"/>
    <property type="match status" value="1"/>
</dbReference>
<dbReference type="OrthoDB" id="416741at2759"/>
<dbReference type="SUPFAM" id="SSF69065">
    <property type="entry name" value="RNase III domain-like"/>
    <property type="match status" value="1"/>
</dbReference>
<dbReference type="GO" id="GO:0010468">
    <property type="term" value="P:regulation of gene expression"/>
    <property type="evidence" value="ECO:0000318"/>
    <property type="project" value="GO_Central"/>
</dbReference>
<dbReference type="GO" id="GO:0004525">
    <property type="term" value="F:ribonuclease III activity"/>
    <property type="evidence" value="ECO:0000318"/>
    <property type="project" value="GO_Central"/>
</dbReference>
<evidence type="ECO:0000313" key="9">
    <source>
        <dbReference type="EMBL" id="GAQ92697.1"/>
    </source>
</evidence>
<feature type="domain" description="DRBM" evidence="7">
    <location>
        <begin position="228"/>
        <end position="313"/>
    </location>
</feature>
<dbReference type="SMART" id="SM00535">
    <property type="entry name" value="RIBOc"/>
    <property type="match status" value="1"/>
</dbReference>
<dbReference type="Proteomes" id="UP000054558">
    <property type="component" value="Unassembled WGS sequence"/>
</dbReference>
<gene>
    <name evidence="9" type="ORF">KFL_010980020</name>
</gene>
<name>A0A1Y1IVH6_KLENI</name>
<dbReference type="PANTHER" id="PTHR11207">
    <property type="entry name" value="RIBONUCLEASE III"/>
    <property type="match status" value="1"/>
</dbReference>
<keyword evidence="4" id="KW-0378">Hydrolase</keyword>
<reference evidence="9 10" key="1">
    <citation type="journal article" date="2014" name="Nat. Commun.">
        <title>Klebsormidium flaccidum genome reveals primary factors for plant terrestrial adaptation.</title>
        <authorList>
            <person name="Hori K."/>
            <person name="Maruyama F."/>
            <person name="Fujisawa T."/>
            <person name="Togashi T."/>
            <person name="Yamamoto N."/>
            <person name="Seo M."/>
            <person name="Sato S."/>
            <person name="Yamada T."/>
            <person name="Mori H."/>
            <person name="Tajima N."/>
            <person name="Moriyama T."/>
            <person name="Ikeuchi M."/>
            <person name="Watanabe M."/>
            <person name="Wada H."/>
            <person name="Kobayashi K."/>
            <person name="Saito M."/>
            <person name="Masuda T."/>
            <person name="Sasaki-Sekimoto Y."/>
            <person name="Mashiguchi K."/>
            <person name="Awai K."/>
            <person name="Shimojima M."/>
            <person name="Masuda S."/>
            <person name="Iwai M."/>
            <person name="Nobusawa T."/>
            <person name="Narise T."/>
            <person name="Kondo S."/>
            <person name="Saito H."/>
            <person name="Sato R."/>
            <person name="Murakawa M."/>
            <person name="Ihara Y."/>
            <person name="Oshima-Yamada Y."/>
            <person name="Ohtaka K."/>
            <person name="Satoh M."/>
            <person name="Sonobe K."/>
            <person name="Ishii M."/>
            <person name="Ohtani R."/>
            <person name="Kanamori-Sato M."/>
            <person name="Honoki R."/>
            <person name="Miyazaki D."/>
            <person name="Mochizuki H."/>
            <person name="Umetsu J."/>
            <person name="Higashi K."/>
            <person name="Shibata D."/>
            <person name="Kamiya Y."/>
            <person name="Sato N."/>
            <person name="Nakamura Y."/>
            <person name="Tabata S."/>
            <person name="Ida S."/>
            <person name="Kurokawa K."/>
            <person name="Ohta H."/>
        </authorList>
    </citation>
    <scope>NUCLEOTIDE SEQUENCE [LARGE SCALE GENOMIC DNA]</scope>
    <source>
        <strain evidence="9 10">NIES-2285</strain>
    </source>
</reference>
<comment type="similarity">
    <text evidence="1">Belongs to the ribonuclease III family.</text>
</comment>
<dbReference type="PROSITE" id="PS00517">
    <property type="entry name" value="RNASE_3_1"/>
    <property type="match status" value="1"/>
</dbReference>
<evidence type="ECO:0000259" key="7">
    <source>
        <dbReference type="PROSITE" id="PS50137"/>
    </source>
</evidence>
<dbReference type="EMBL" id="DF238047">
    <property type="protein sequence ID" value="GAQ92697.1"/>
    <property type="molecule type" value="Genomic_DNA"/>
</dbReference>
<proteinExistence type="inferred from homology"/>
<keyword evidence="10" id="KW-1185">Reference proteome</keyword>
<dbReference type="InterPro" id="IPR011907">
    <property type="entry name" value="RNase_III"/>
</dbReference>
<sequence>MLALFDDPITLFALAALAALAYLRTVHRWRREEAGLLDEDDSPDSIDVTKIRERRDGAVLLEARNVNRRTIEAALNRFVGEGEPLRPRDLGVYVRALTHKSALGEYVLEGDFERLEFLGDSVLNIVVTKYIFDRYPDQQEGFLTRVRTKLVRTSTLAGWASELGLQDLILMCDKAIASGWNLNAKKLEDAFEAMVGAVFIDLGISACRRFLHPLLDRSDFGEVEFDSNFKDKLLRIMQAAHSFLTARGLNNSGYGEEMLPVYRVRGTFKGGGDQDLFDVVVLVCGFQMGSGAHVKKRDAEQVAARAGLASISTYGLPQVPTRAGLVHIPRETYERILLS</sequence>
<evidence type="ECO:0000313" key="10">
    <source>
        <dbReference type="Proteomes" id="UP000054558"/>
    </source>
</evidence>
<evidence type="ECO:0000256" key="4">
    <source>
        <dbReference type="ARBA" id="ARBA00022801"/>
    </source>
</evidence>
<dbReference type="Gene3D" id="3.30.160.20">
    <property type="match status" value="1"/>
</dbReference>
<accession>A0A1Y1IVH6</accession>
<keyword evidence="3" id="KW-0255">Endonuclease</keyword>
<evidence type="ECO:0000256" key="1">
    <source>
        <dbReference type="ARBA" id="ARBA00010183"/>
    </source>
</evidence>
<keyword evidence="5 6" id="KW-0694">RNA-binding</keyword>
<dbReference type="Pfam" id="PF14622">
    <property type="entry name" value="Ribonucleas_3_3"/>
    <property type="match status" value="1"/>
</dbReference>
<evidence type="ECO:0000256" key="3">
    <source>
        <dbReference type="ARBA" id="ARBA00022759"/>
    </source>
</evidence>
<dbReference type="GO" id="GO:0006396">
    <property type="term" value="P:RNA processing"/>
    <property type="evidence" value="ECO:0000318"/>
    <property type="project" value="GO_Central"/>
</dbReference>
<dbReference type="GO" id="GO:0005634">
    <property type="term" value="C:nucleus"/>
    <property type="evidence" value="ECO:0000318"/>
    <property type="project" value="GO_Central"/>
</dbReference>
<dbReference type="InterPro" id="IPR000999">
    <property type="entry name" value="RNase_III_dom"/>
</dbReference>
<dbReference type="InterPro" id="IPR036389">
    <property type="entry name" value="RNase_III_sf"/>
</dbReference>